<sequence length="181" mass="19637">MNAAAKRLDRHDWLSAGFEALTQSGPDALKAEPLARRLGTTKGSFYWHFKDVPDYHAALLETWEARVIAETDAALAAQENPVGKLRDLAQIIADPSRDIPAEPAIRAWAAGHDGAAQTVARVDTYWLTLAQHLLSETGIRNPEMARIICAAGIGMAGLEQDRPGHNRDAIGSLVDLVLALR</sequence>
<dbReference type="RefSeq" id="WP_073036216.1">
    <property type="nucleotide sequence ID" value="NZ_BMLR01000008.1"/>
</dbReference>
<feature type="domain" description="HTH tetR-type" evidence="3">
    <location>
        <begin position="7"/>
        <end position="67"/>
    </location>
</feature>
<keyword evidence="1 2" id="KW-0238">DNA-binding</keyword>
<evidence type="ECO:0000259" key="3">
    <source>
        <dbReference type="PROSITE" id="PS50977"/>
    </source>
</evidence>
<reference evidence="4 5" key="1">
    <citation type="submission" date="2016-11" db="EMBL/GenBank/DDBJ databases">
        <authorList>
            <person name="Jaros S."/>
            <person name="Januszkiewicz K."/>
            <person name="Wedrychowicz H."/>
        </authorList>
    </citation>
    <scope>NUCLEOTIDE SEQUENCE [LARGE SCALE GENOMIC DNA]</scope>
    <source>
        <strain evidence="4 5">DSM 29589</strain>
    </source>
</reference>
<dbReference type="OrthoDB" id="3218408at2"/>
<dbReference type="Gene3D" id="1.10.357.10">
    <property type="entry name" value="Tetracycline Repressor, domain 2"/>
    <property type="match status" value="1"/>
</dbReference>
<dbReference type="SUPFAM" id="SSF46689">
    <property type="entry name" value="Homeodomain-like"/>
    <property type="match status" value="1"/>
</dbReference>
<dbReference type="EMBL" id="FRBR01000012">
    <property type="protein sequence ID" value="SHM25263.1"/>
    <property type="molecule type" value="Genomic_DNA"/>
</dbReference>
<dbReference type="GO" id="GO:0003677">
    <property type="term" value="F:DNA binding"/>
    <property type="evidence" value="ECO:0007669"/>
    <property type="project" value="UniProtKB-UniRule"/>
</dbReference>
<keyword evidence="5" id="KW-1185">Reference proteome</keyword>
<dbReference type="InterPro" id="IPR009057">
    <property type="entry name" value="Homeodomain-like_sf"/>
</dbReference>
<dbReference type="PROSITE" id="PS50977">
    <property type="entry name" value="HTH_TETR_2"/>
    <property type="match status" value="1"/>
</dbReference>
<evidence type="ECO:0000256" key="2">
    <source>
        <dbReference type="PROSITE-ProRule" id="PRU00335"/>
    </source>
</evidence>
<protein>
    <submittedName>
        <fullName evidence="4">Transcriptional regulator, TetR family</fullName>
    </submittedName>
</protein>
<name>A0A1M7HAB1_9RHOB</name>
<dbReference type="InterPro" id="IPR001647">
    <property type="entry name" value="HTH_TetR"/>
</dbReference>
<proteinExistence type="predicted"/>
<evidence type="ECO:0000256" key="1">
    <source>
        <dbReference type="ARBA" id="ARBA00023125"/>
    </source>
</evidence>
<dbReference type="STRING" id="337701.SAMN05444398_11250"/>
<dbReference type="Proteomes" id="UP000183974">
    <property type="component" value="Unassembled WGS sequence"/>
</dbReference>
<evidence type="ECO:0000313" key="4">
    <source>
        <dbReference type="EMBL" id="SHM25263.1"/>
    </source>
</evidence>
<accession>A0A1M7HAB1</accession>
<dbReference type="Pfam" id="PF00440">
    <property type="entry name" value="TetR_N"/>
    <property type="match status" value="1"/>
</dbReference>
<organism evidence="4 5">
    <name type="scientific">Roseovarius pacificus</name>
    <dbReference type="NCBI Taxonomy" id="337701"/>
    <lineage>
        <taxon>Bacteria</taxon>
        <taxon>Pseudomonadati</taxon>
        <taxon>Pseudomonadota</taxon>
        <taxon>Alphaproteobacteria</taxon>
        <taxon>Rhodobacterales</taxon>
        <taxon>Roseobacteraceae</taxon>
        <taxon>Roseovarius</taxon>
    </lineage>
</organism>
<dbReference type="AlphaFoldDB" id="A0A1M7HAB1"/>
<feature type="DNA-binding region" description="H-T-H motif" evidence="2">
    <location>
        <begin position="30"/>
        <end position="49"/>
    </location>
</feature>
<gene>
    <name evidence="4" type="ORF">SAMN05444398_11250</name>
</gene>
<evidence type="ECO:0000313" key="5">
    <source>
        <dbReference type="Proteomes" id="UP000183974"/>
    </source>
</evidence>